<evidence type="ECO:0000256" key="2">
    <source>
        <dbReference type="SAM" id="MobiDB-lite"/>
    </source>
</evidence>
<feature type="compositionally biased region" description="Basic and acidic residues" evidence="2">
    <location>
        <begin position="13"/>
        <end position="31"/>
    </location>
</feature>
<keyword evidence="5" id="KW-1185">Reference proteome</keyword>
<gene>
    <name evidence="4" type="primary">BUD2</name>
    <name evidence="4" type="ORF">LTR24_007350</name>
</gene>
<dbReference type="Pfam" id="PF00616">
    <property type="entry name" value="RasGAP"/>
    <property type="match status" value="1"/>
</dbReference>
<comment type="caution">
    <text evidence="4">The sequence shown here is derived from an EMBL/GenBank/DDBJ whole genome shotgun (WGS) entry which is preliminary data.</text>
</comment>
<feature type="compositionally biased region" description="Low complexity" evidence="2">
    <location>
        <begin position="1146"/>
        <end position="1159"/>
    </location>
</feature>
<feature type="compositionally biased region" description="Basic residues" evidence="2">
    <location>
        <begin position="90"/>
        <end position="101"/>
    </location>
</feature>
<feature type="compositionally biased region" description="Polar residues" evidence="2">
    <location>
        <begin position="106"/>
        <end position="115"/>
    </location>
</feature>
<sequence>MRKNEGRNGMANIDRRPSRRRSEVRHGRIYEETEDSTIRAVTPDSAGSVNMDITALPSPPSFLPQNPSQYQMQEPSPSVSNTDEESTIEHRRRKVKKRSKHHDTGPSDTSPNSFFEKTRKRLNSITTASTSAPRQGDANVSIGFPSVVQASVFPDMQDMKRQLPRTPRRTFSSDTATTAGTSSIRSPLLIESDAEKVLKLMKTLCGRMHGILFYRPIGTTSWDSGYCAINVAPGSLVRQAKGDVTKQETLIPDLRGCTVRTHYDPQEQSAYLSVVHPVSGSGYQLRPPVPETFESWLAALLCWQPMRPKGIHNKMAKPQSISVSDRPNMGSRRMSDMSGPRSTAVVKSSQMLLWDGTLPAGSFRHQVKRMKLGPSEQHGLWRRVNCTLHENGTLRLLAEGNATPIRSMKLNSLARCAIQRLDESVLGAKHCIAIHPQYSVNAVQMSATNPLVSSLDSRVAFEAWFVLLQAMTVPELYGPKVDPSNVNRPKSSEDSTTRRNMFRVERSLHIKIIEARFPEHIRGQDQRGPQHPTSAPRNYDRRGTGVYADVMLGRELRARTVDKPFSNSIFWAEEFYLPDIPSMLSSVSIVLKMGNPDEKEWTMTTKGDYDVPADDGAPDFEAIEVASHDAVYGRVDVPLYDLEQARFVEKWWPLVDSNGGDIGQGLIRLSLGENVVLMEAEYAQLSALLHNFDNSLTSQLGQALGNELKSLSDVLLDVFQTSDTVEDWINNLVEEEIDGIYREQPPLRMRYSGRIHSNDSYESAEQRELLVRDLSRSATMEANLLFRGNSLVTKALDAHMRRLGSDYLDRTLGDKLRDIVANDPNCEVDPNRVRSNEQLERNWSNLIGLTSSIWQAIAASVPNCPAGIRNILKHIRSCAEDRYGSFIRTVKYTSVSGFLFLRFFCPAILNPKLFGLLDDHPPERPRRTFTLIAKSLIVLGNLSKFGQKEPWMEPMNRFLTAASPEFKIFIEEICSWSASRDPHHEPQYQAAAQVKLRLPPLSREGLPSLPFLLDCPRSLATLVNIWVENAPANIDDIGVEDSVQTFHQLCLDLKQRTTECMADAETAQEPDKTHERQWQKMLSEHPRSGFVLNPFEEMSMENDVTALPQQPGTRKYSSRNVLSGDGYAGDVSPTIEEQAESPPGLTTRTLTSSTNSSSASFEVFDDYRKRQGLRSREGPVRNRFLEISNPRRGRTEPAPGDDIVGRF</sequence>
<dbReference type="EMBL" id="JAVRRG010000109">
    <property type="protein sequence ID" value="KAK5084938.1"/>
    <property type="molecule type" value="Genomic_DNA"/>
</dbReference>
<feature type="region of interest" description="Disordered" evidence="2">
    <location>
        <begin position="1127"/>
        <end position="1159"/>
    </location>
</feature>
<dbReference type="PANTHER" id="PTHR10194:SF60">
    <property type="entry name" value="RAS GTPASE-ACTIVATING PROTEIN RASKOL"/>
    <property type="match status" value="1"/>
</dbReference>
<feature type="region of interest" description="Disordered" evidence="2">
    <location>
        <begin position="480"/>
        <end position="499"/>
    </location>
</feature>
<feature type="compositionally biased region" description="Polar residues" evidence="2">
    <location>
        <begin position="63"/>
        <end position="81"/>
    </location>
</feature>
<dbReference type="SMART" id="SM00323">
    <property type="entry name" value="RasGAP"/>
    <property type="match status" value="1"/>
</dbReference>
<dbReference type="InterPro" id="IPR001936">
    <property type="entry name" value="RasGAP_dom"/>
</dbReference>
<feature type="domain" description="Ras-GAP" evidence="3">
    <location>
        <begin position="707"/>
        <end position="941"/>
    </location>
</feature>
<dbReference type="Proteomes" id="UP001345013">
    <property type="component" value="Unassembled WGS sequence"/>
</dbReference>
<organism evidence="4 5">
    <name type="scientific">Lithohypha guttulata</name>
    <dbReference type="NCBI Taxonomy" id="1690604"/>
    <lineage>
        <taxon>Eukaryota</taxon>
        <taxon>Fungi</taxon>
        <taxon>Dikarya</taxon>
        <taxon>Ascomycota</taxon>
        <taxon>Pezizomycotina</taxon>
        <taxon>Eurotiomycetes</taxon>
        <taxon>Chaetothyriomycetidae</taxon>
        <taxon>Chaetothyriales</taxon>
        <taxon>Trichomeriaceae</taxon>
        <taxon>Lithohypha</taxon>
    </lineage>
</organism>
<proteinExistence type="predicted"/>
<dbReference type="CDD" id="cd05137">
    <property type="entry name" value="RasGAP_CLA2_BUD2"/>
    <property type="match status" value="1"/>
</dbReference>
<dbReference type="PANTHER" id="PTHR10194">
    <property type="entry name" value="RAS GTPASE-ACTIVATING PROTEINS"/>
    <property type="match status" value="1"/>
</dbReference>
<name>A0ABR0K4Z4_9EURO</name>
<dbReference type="PROSITE" id="PS00509">
    <property type="entry name" value="RAS_GTPASE_ACTIV_1"/>
    <property type="match status" value="1"/>
</dbReference>
<dbReference type="InterPro" id="IPR008936">
    <property type="entry name" value="Rho_GTPase_activation_prot"/>
</dbReference>
<feature type="compositionally biased region" description="Basic and acidic residues" evidence="2">
    <location>
        <begin position="490"/>
        <end position="499"/>
    </location>
</feature>
<evidence type="ECO:0000313" key="4">
    <source>
        <dbReference type="EMBL" id="KAK5084938.1"/>
    </source>
</evidence>
<feature type="region of interest" description="Disordered" evidence="2">
    <location>
        <begin position="1"/>
        <end position="116"/>
    </location>
</feature>
<feature type="region of interest" description="Disordered" evidence="2">
    <location>
        <begin position="519"/>
        <end position="540"/>
    </location>
</feature>
<dbReference type="InterPro" id="IPR023152">
    <property type="entry name" value="RasGAP_CS"/>
</dbReference>
<protein>
    <submittedName>
        <fullName evidence="4">GTPase activating factor</fullName>
    </submittedName>
</protein>
<evidence type="ECO:0000256" key="1">
    <source>
        <dbReference type="ARBA" id="ARBA00022468"/>
    </source>
</evidence>
<dbReference type="PROSITE" id="PS50018">
    <property type="entry name" value="RAS_GTPASE_ACTIV_2"/>
    <property type="match status" value="1"/>
</dbReference>
<evidence type="ECO:0000259" key="3">
    <source>
        <dbReference type="PROSITE" id="PS50018"/>
    </source>
</evidence>
<accession>A0ABR0K4Z4</accession>
<evidence type="ECO:0000313" key="5">
    <source>
        <dbReference type="Proteomes" id="UP001345013"/>
    </source>
</evidence>
<dbReference type="SUPFAM" id="SSF48350">
    <property type="entry name" value="GTPase activation domain, GAP"/>
    <property type="match status" value="1"/>
</dbReference>
<dbReference type="InterPro" id="IPR039360">
    <property type="entry name" value="Ras_GTPase"/>
</dbReference>
<dbReference type="Gene3D" id="1.10.506.10">
    <property type="entry name" value="GTPase Activation - p120gap, domain 1"/>
    <property type="match status" value="1"/>
</dbReference>
<reference evidence="4 5" key="1">
    <citation type="submission" date="2023-08" db="EMBL/GenBank/DDBJ databases">
        <title>Black Yeasts Isolated from many extreme environments.</title>
        <authorList>
            <person name="Coleine C."/>
            <person name="Stajich J.E."/>
            <person name="Selbmann L."/>
        </authorList>
    </citation>
    <scope>NUCLEOTIDE SEQUENCE [LARGE SCALE GENOMIC DNA]</scope>
    <source>
        <strain evidence="4 5">CCFEE 5885</strain>
    </source>
</reference>
<feature type="region of interest" description="Disordered" evidence="2">
    <location>
        <begin position="315"/>
        <end position="340"/>
    </location>
</feature>
<keyword evidence="1" id="KW-0343">GTPase activation</keyword>